<evidence type="ECO:0000313" key="2">
    <source>
        <dbReference type="Proteomes" id="UP001153331"/>
    </source>
</evidence>
<organism evidence="1 2">
    <name type="scientific">Boeremia exigua</name>
    <dbReference type="NCBI Taxonomy" id="749465"/>
    <lineage>
        <taxon>Eukaryota</taxon>
        <taxon>Fungi</taxon>
        <taxon>Dikarya</taxon>
        <taxon>Ascomycota</taxon>
        <taxon>Pezizomycotina</taxon>
        <taxon>Dothideomycetes</taxon>
        <taxon>Pleosporomycetidae</taxon>
        <taxon>Pleosporales</taxon>
        <taxon>Pleosporineae</taxon>
        <taxon>Didymellaceae</taxon>
        <taxon>Boeremia</taxon>
    </lineage>
</organism>
<gene>
    <name evidence="1" type="ORF">OPT61_g6729</name>
</gene>
<reference evidence="1" key="1">
    <citation type="submission" date="2022-11" db="EMBL/GenBank/DDBJ databases">
        <title>Genome Sequence of Boeremia exigua.</title>
        <authorList>
            <person name="Buettner E."/>
        </authorList>
    </citation>
    <scope>NUCLEOTIDE SEQUENCE</scope>
    <source>
        <strain evidence="1">CU02</strain>
    </source>
</reference>
<comment type="caution">
    <text evidence="1">The sequence shown here is derived from an EMBL/GenBank/DDBJ whole genome shotgun (WGS) entry which is preliminary data.</text>
</comment>
<name>A0ACC2I5Y9_9PLEO</name>
<evidence type="ECO:0000313" key="1">
    <source>
        <dbReference type="EMBL" id="KAJ8110428.1"/>
    </source>
</evidence>
<dbReference type="EMBL" id="JAPHNI010000500">
    <property type="protein sequence ID" value="KAJ8110428.1"/>
    <property type="molecule type" value="Genomic_DNA"/>
</dbReference>
<dbReference type="Proteomes" id="UP001153331">
    <property type="component" value="Unassembled WGS sequence"/>
</dbReference>
<protein>
    <submittedName>
        <fullName evidence="1">Uncharacterized protein</fullName>
    </submittedName>
</protein>
<proteinExistence type="predicted"/>
<keyword evidence="2" id="KW-1185">Reference proteome</keyword>
<accession>A0ACC2I5Y9</accession>
<sequence length="116" mass="12097">MSPVLEGLPTSMLGAISRMKLLSSSMWRALTLGELFCREAGVKTGDAVNDDGVDSVVGKAGGNEIEGGEAVGDPTPRSMSEVRGDLERPLRGRGGAYTHCRSVVVQLTQAGLPSSH</sequence>